<dbReference type="Pfam" id="PF26341">
    <property type="entry name" value="AAA_SelU"/>
    <property type="match status" value="1"/>
</dbReference>
<dbReference type="Pfam" id="PF00581">
    <property type="entry name" value="Rhodanese"/>
    <property type="match status" value="1"/>
</dbReference>
<dbReference type="NCBIfam" id="TIGR03167">
    <property type="entry name" value="tRNA_sel_U_synt"/>
    <property type="match status" value="1"/>
</dbReference>
<dbReference type="InterPro" id="IPR001763">
    <property type="entry name" value="Rhodanese-like_dom"/>
</dbReference>
<keyword evidence="3" id="KW-0808">Transferase</keyword>
<comment type="caution">
    <text evidence="3">The sequence shown here is derived from an EMBL/GenBank/DDBJ whole genome shotgun (WGS) entry which is preliminary data.</text>
</comment>
<evidence type="ECO:0000313" key="3">
    <source>
        <dbReference type="EMBL" id="MFC3879217.1"/>
    </source>
</evidence>
<dbReference type="PROSITE" id="PS50206">
    <property type="entry name" value="RHODANESE_3"/>
    <property type="match status" value="1"/>
</dbReference>
<evidence type="ECO:0000259" key="2">
    <source>
        <dbReference type="PROSITE" id="PS50206"/>
    </source>
</evidence>
<dbReference type="NCBIfam" id="NF008752">
    <property type="entry name" value="PRK11784.1-4"/>
    <property type="match status" value="1"/>
</dbReference>
<reference evidence="4" key="1">
    <citation type="journal article" date="2019" name="Int. J. Syst. Evol. Microbiol.">
        <title>The Global Catalogue of Microorganisms (GCM) 10K type strain sequencing project: providing services to taxonomists for standard genome sequencing and annotation.</title>
        <authorList>
            <consortium name="The Broad Institute Genomics Platform"/>
            <consortium name="The Broad Institute Genome Sequencing Center for Infectious Disease"/>
            <person name="Wu L."/>
            <person name="Ma J."/>
        </authorList>
    </citation>
    <scope>NUCLEOTIDE SEQUENCE [LARGE SCALE GENOMIC DNA]</scope>
    <source>
        <strain evidence="4">CCUG 60523</strain>
    </source>
</reference>
<dbReference type="NCBIfam" id="NF008750">
    <property type="entry name" value="PRK11784.1-2"/>
    <property type="match status" value="1"/>
</dbReference>
<sequence>MAEKLVALEEFLSLREKYPIIDARSEGEFAQSHIPKALNIPILNNKERVIVGTLYKSKGSEDAMLKGFELVGPKFHKIQKNALKQFPEKKILLYCWRGGMRSEILSWLLSMVGFEIFRLNGGYKTYRTYTFELVRENWKFLNLAGRTGTGKTRLLHGLREWGQQIIDLEGLANHKGSSFGGIGQNPQPSVEQFENLLAEALRRLDPKDFIWIENESRRIGKVMLPDHFYEQMISAPLVSITKSREERIDLIAEEYGALDKEGLIAAVSRLRKKLGGQRTKEAIEAIISENKETWIGLVLEYYDKAYDFDLSNHQTDQFVDLNLQGINFEESLTKLIHARQQIT</sequence>
<keyword evidence="4" id="KW-1185">Reference proteome</keyword>
<proteinExistence type="predicted"/>
<dbReference type="Gene3D" id="3.40.250.10">
    <property type="entry name" value="Rhodanese-like domain"/>
    <property type="match status" value="1"/>
</dbReference>
<name>A0ABV8ANG4_9BACT</name>
<dbReference type="InterPro" id="IPR058840">
    <property type="entry name" value="AAA_SelU"/>
</dbReference>
<gene>
    <name evidence="3" type="primary">mnmH</name>
    <name evidence="3" type="ORF">ACFOSV_03475</name>
</gene>
<organism evidence="3 4">
    <name type="scientific">Algoriphagus namhaensis</name>
    <dbReference type="NCBI Taxonomy" id="915353"/>
    <lineage>
        <taxon>Bacteria</taxon>
        <taxon>Pseudomonadati</taxon>
        <taxon>Bacteroidota</taxon>
        <taxon>Cytophagia</taxon>
        <taxon>Cytophagales</taxon>
        <taxon>Cyclobacteriaceae</taxon>
        <taxon>Algoriphagus</taxon>
    </lineage>
</organism>
<dbReference type="PANTHER" id="PTHR30401:SF0">
    <property type="entry name" value="TRNA 2-SELENOURIDINE SYNTHASE"/>
    <property type="match status" value="1"/>
</dbReference>
<dbReference type="EC" id="2.5.1.-" evidence="3"/>
<dbReference type="InterPro" id="IPR036873">
    <property type="entry name" value="Rhodanese-like_dom_sf"/>
</dbReference>
<keyword evidence="1" id="KW-0711">Selenium</keyword>
<dbReference type="SMART" id="SM00450">
    <property type="entry name" value="RHOD"/>
    <property type="match status" value="1"/>
</dbReference>
<feature type="domain" description="Rhodanese" evidence="2">
    <location>
        <begin position="14"/>
        <end position="135"/>
    </location>
</feature>
<dbReference type="SUPFAM" id="SSF52821">
    <property type="entry name" value="Rhodanese/Cell cycle control phosphatase"/>
    <property type="match status" value="1"/>
</dbReference>
<dbReference type="Proteomes" id="UP001595805">
    <property type="component" value="Unassembled WGS sequence"/>
</dbReference>
<evidence type="ECO:0000256" key="1">
    <source>
        <dbReference type="ARBA" id="ARBA00023266"/>
    </source>
</evidence>
<dbReference type="EMBL" id="JBHRZS010000003">
    <property type="protein sequence ID" value="MFC3879217.1"/>
    <property type="molecule type" value="Genomic_DNA"/>
</dbReference>
<accession>A0ABV8ANG4</accession>
<dbReference type="InterPro" id="IPR017582">
    <property type="entry name" value="SelU"/>
</dbReference>
<dbReference type="RefSeq" id="WP_377903430.1">
    <property type="nucleotide sequence ID" value="NZ_JBHRZS010000003.1"/>
</dbReference>
<evidence type="ECO:0000313" key="4">
    <source>
        <dbReference type="Proteomes" id="UP001595805"/>
    </source>
</evidence>
<dbReference type="PANTHER" id="PTHR30401">
    <property type="entry name" value="TRNA 2-SELENOURIDINE SYNTHASE"/>
    <property type="match status" value="1"/>
</dbReference>
<protein>
    <submittedName>
        <fullName evidence="3">tRNA 2-selenouridine(34) synthase MnmH</fullName>
        <ecNumber evidence="3">2.5.1.-</ecNumber>
    </submittedName>
</protein>
<dbReference type="GO" id="GO:0016740">
    <property type="term" value="F:transferase activity"/>
    <property type="evidence" value="ECO:0007669"/>
    <property type="project" value="UniProtKB-KW"/>
</dbReference>